<dbReference type="InterPro" id="IPR050169">
    <property type="entry name" value="Krueppel_C2H2_ZnF"/>
</dbReference>
<feature type="compositionally biased region" description="Pro residues" evidence="1">
    <location>
        <begin position="49"/>
        <end position="69"/>
    </location>
</feature>
<proteinExistence type="predicted"/>
<dbReference type="CDD" id="cd07765">
    <property type="entry name" value="KRAB_A-box"/>
    <property type="match status" value="1"/>
</dbReference>
<evidence type="ECO:0000313" key="3">
    <source>
        <dbReference type="Ensembl" id="ENSPTXP00000024980.1"/>
    </source>
</evidence>
<evidence type="ECO:0000259" key="2">
    <source>
        <dbReference type="PROSITE" id="PS50805"/>
    </source>
</evidence>
<dbReference type="AlphaFoldDB" id="A0A670ZQI2"/>
<dbReference type="GeneTree" id="ENSGT00960000187104"/>
<reference evidence="3" key="2">
    <citation type="submission" date="2025-09" db="UniProtKB">
        <authorList>
            <consortium name="Ensembl"/>
        </authorList>
    </citation>
    <scope>IDENTIFICATION</scope>
</reference>
<evidence type="ECO:0000313" key="4">
    <source>
        <dbReference type="Proteomes" id="UP000472273"/>
    </source>
</evidence>
<dbReference type="Pfam" id="PF01352">
    <property type="entry name" value="KRAB"/>
    <property type="match status" value="1"/>
</dbReference>
<dbReference type="Proteomes" id="UP000472273">
    <property type="component" value="Unplaced"/>
</dbReference>
<accession>A0A670ZQI2</accession>
<dbReference type="PANTHER" id="PTHR23232">
    <property type="entry name" value="KRAB DOMAIN C2H2 ZINC FINGER"/>
    <property type="match status" value="1"/>
</dbReference>
<dbReference type="OMA" id="MLFKYLA"/>
<evidence type="ECO:0000256" key="1">
    <source>
        <dbReference type="SAM" id="MobiDB-lite"/>
    </source>
</evidence>
<dbReference type="Gene3D" id="6.10.140.140">
    <property type="match status" value="1"/>
</dbReference>
<dbReference type="InterPro" id="IPR001909">
    <property type="entry name" value="KRAB"/>
</dbReference>
<sequence>MEPSVTFEDVAVEFSLEEWSLLEGSQKDLHQEVMLELCSLLLSLGEAHSPPPPPLLFPSSPETPPPPLPSSTDDVP</sequence>
<feature type="domain" description="KRAB" evidence="2">
    <location>
        <begin position="5"/>
        <end position="76"/>
    </location>
</feature>
<dbReference type="PANTHER" id="PTHR23232:SF157">
    <property type="entry name" value="ZINC FINGER PROTEIN 525"/>
    <property type="match status" value="1"/>
</dbReference>
<reference evidence="3" key="1">
    <citation type="submission" date="2025-08" db="UniProtKB">
        <authorList>
            <consortium name="Ensembl"/>
        </authorList>
    </citation>
    <scope>IDENTIFICATION</scope>
</reference>
<dbReference type="InterPro" id="IPR036051">
    <property type="entry name" value="KRAB_dom_sf"/>
</dbReference>
<dbReference type="GO" id="GO:0006355">
    <property type="term" value="P:regulation of DNA-templated transcription"/>
    <property type="evidence" value="ECO:0007669"/>
    <property type="project" value="InterPro"/>
</dbReference>
<dbReference type="SMART" id="SM00349">
    <property type="entry name" value="KRAB"/>
    <property type="match status" value="1"/>
</dbReference>
<keyword evidence="4" id="KW-1185">Reference proteome</keyword>
<name>A0A670ZQI2_PSETE</name>
<protein>
    <recommendedName>
        <fullName evidence="2">KRAB domain-containing protein</fullName>
    </recommendedName>
</protein>
<organism evidence="3 4">
    <name type="scientific">Pseudonaja textilis</name>
    <name type="common">Eastern brown snake</name>
    <dbReference type="NCBI Taxonomy" id="8673"/>
    <lineage>
        <taxon>Eukaryota</taxon>
        <taxon>Metazoa</taxon>
        <taxon>Chordata</taxon>
        <taxon>Craniata</taxon>
        <taxon>Vertebrata</taxon>
        <taxon>Euteleostomi</taxon>
        <taxon>Lepidosauria</taxon>
        <taxon>Squamata</taxon>
        <taxon>Bifurcata</taxon>
        <taxon>Unidentata</taxon>
        <taxon>Episquamata</taxon>
        <taxon>Toxicofera</taxon>
        <taxon>Serpentes</taxon>
        <taxon>Colubroidea</taxon>
        <taxon>Elapidae</taxon>
        <taxon>Hydrophiinae</taxon>
        <taxon>Pseudonaja</taxon>
    </lineage>
</organism>
<dbReference type="PROSITE" id="PS50805">
    <property type="entry name" value="KRAB"/>
    <property type="match status" value="1"/>
</dbReference>
<feature type="region of interest" description="Disordered" evidence="1">
    <location>
        <begin position="49"/>
        <end position="76"/>
    </location>
</feature>
<dbReference type="SUPFAM" id="SSF109640">
    <property type="entry name" value="KRAB domain (Kruppel-associated box)"/>
    <property type="match status" value="1"/>
</dbReference>
<dbReference type="Ensembl" id="ENSPTXT00000025748.1">
    <property type="protein sequence ID" value="ENSPTXP00000024980.1"/>
    <property type="gene ID" value="ENSPTXG00000017411.1"/>
</dbReference>